<reference evidence="1" key="1">
    <citation type="submission" date="2021-10" db="EMBL/GenBank/DDBJ databases">
        <title>Psilocybe cubensis genome.</title>
        <authorList>
            <person name="Mckernan K.J."/>
            <person name="Crawford S."/>
            <person name="Trippe A."/>
            <person name="Kane L.T."/>
            <person name="Mclaughlin S."/>
        </authorList>
    </citation>
    <scope>NUCLEOTIDE SEQUENCE</scope>
    <source>
        <strain evidence="1">MGC-MH-2018</strain>
    </source>
</reference>
<comment type="caution">
    <text evidence="1">The sequence shown here is derived from an EMBL/GenBank/DDBJ whole genome shotgun (WGS) entry which is preliminary data.</text>
</comment>
<protein>
    <submittedName>
        <fullName evidence="1">Uncharacterized protein</fullName>
    </submittedName>
</protein>
<accession>A0ACB8HAG2</accession>
<evidence type="ECO:0000313" key="2">
    <source>
        <dbReference type="Proteomes" id="UP000664032"/>
    </source>
</evidence>
<gene>
    <name evidence="1" type="ORF">JR316_0004131</name>
</gene>
<dbReference type="Proteomes" id="UP000664032">
    <property type="component" value="Unassembled WGS sequence"/>
</dbReference>
<evidence type="ECO:0000313" key="1">
    <source>
        <dbReference type="EMBL" id="KAH9484649.1"/>
    </source>
</evidence>
<organism evidence="1 2">
    <name type="scientific">Psilocybe cubensis</name>
    <name type="common">Psychedelic mushroom</name>
    <name type="synonym">Stropharia cubensis</name>
    <dbReference type="NCBI Taxonomy" id="181762"/>
    <lineage>
        <taxon>Eukaryota</taxon>
        <taxon>Fungi</taxon>
        <taxon>Dikarya</taxon>
        <taxon>Basidiomycota</taxon>
        <taxon>Agaricomycotina</taxon>
        <taxon>Agaricomycetes</taxon>
        <taxon>Agaricomycetidae</taxon>
        <taxon>Agaricales</taxon>
        <taxon>Agaricineae</taxon>
        <taxon>Strophariaceae</taxon>
        <taxon>Psilocybe</taxon>
    </lineage>
</organism>
<sequence length="263" mass="30010">MEASAGEEKKLLMYARVLGYMILEAPSKSGSLFIAREIIEWRKNKWDLNLLAEFYVHYIFGAFTRRRNEFTDERVYYSFEEEDLYGTPDPYPRDENSARRTTECSKTLGDLLYGFSGIPVATDLSGDMVYDMSNSIALAYMTREHFNVLALWLEEVPDKPNTYLVQAYREGIVDDDPPVITFTTPSNINIPLPNSEYLRLHASLARIAHLSGVYQYLDNLPMFVETLDSEGNSGDILMARLSRAVLSGCKCVTWIDVDDDDSK</sequence>
<proteinExistence type="predicted"/>
<name>A0ACB8HAG2_PSICU</name>
<dbReference type="EMBL" id="JAFIQS020000003">
    <property type="protein sequence ID" value="KAH9484649.1"/>
    <property type="molecule type" value="Genomic_DNA"/>
</dbReference>
<keyword evidence="2" id="KW-1185">Reference proteome</keyword>